<evidence type="ECO:0000256" key="1">
    <source>
        <dbReference type="SAM" id="MobiDB-lite"/>
    </source>
</evidence>
<dbReference type="GO" id="GO:0015562">
    <property type="term" value="F:efflux transmembrane transporter activity"/>
    <property type="evidence" value="ECO:0007669"/>
    <property type="project" value="InterPro"/>
</dbReference>
<protein>
    <recommendedName>
        <fullName evidence="3">Transporter</fullName>
    </recommendedName>
</protein>
<dbReference type="EMBL" id="OY288114">
    <property type="protein sequence ID" value="CAJ0890372.1"/>
    <property type="molecule type" value="Genomic_DNA"/>
</dbReference>
<reference evidence="2" key="1">
    <citation type="submission" date="2023-07" db="EMBL/GenBank/DDBJ databases">
        <authorList>
            <person name="Pelsma A.J. K."/>
        </authorList>
    </citation>
    <scope>NUCLEOTIDE SEQUENCE</scope>
</reference>
<dbReference type="PROSITE" id="PS51257">
    <property type="entry name" value="PROKAR_LIPOPROTEIN"/>
    <property type="match status" value="1"/>
</dbReference>
<dbReference type="PANTHER" id="PTHR30203">
    <property type="entry name" value="OUTER MEMBRANE CATION EFFLUX PROTEIN"/>
    <property type="match status" value="1"/>
</dbReference>
<dbReference type="AlphaFoldDB" id="A0AA48M482"/>
<gene>
    <name evidence="2" type="ORF">AMST5_04045</name>
</gene>
<accession>A0AA48M482</accession>
<organism evidence="2">
    <name type="scientific">freshwater sediment metagenome</name>
    <dbReference type="NCBI Taxonomy" id="556182"/>
    <lineage>
        <taxon>unclassified sequences</taxon>
        <taxon>metagenomes</taxon>
        <taxon>ecological metagenomes</taxon>
    </lineage>
</organism>
<dbReference type="Gene3D" id="1.20.1600.10">
    <property type="entry name" value="Outer membrane efflux proteins (OEP)"/>
    <property type="match status" value="1"/>
</dbReference>
<evidence type="ECO:0000313" key="2">
    <source>
        <dbReference type="EMBL" id="CAJ0890372.1"/>
    </source>
</evidence>
<evidence type="ECO:0008006" key="3">
    <source>
        <dbReference type="Google" id="ProtNLM"/>
    </source>
</evidence>
<sequence length="547" mass="59610">MRNKRRVNCDTPRRSARSLARSVILAIALVSSGCSVGPDFSSPPPPVADSWLEWRSKALKSEGESAWDWWRVFNDPILDRLIETAYKQNLTLLSAGTKVLQARAQLGIAIGDFYPQQQGASSALNYSRASNATPASQGGNSVTLGNFWSDRWFVQSSWELDLWGKFRRGIESADAAYLASIASYDDVLVTLLSDVANTYVGIRTLERQIAIARKNVVRQREAVRIARDRYEGGATSLLDVHQAQNVLASTEASVPRLTLQLKQGENALRFLLGMSPEPLGFLLARGVGGIPAAPSKAVVGIPADLLRRRPDIRAAELKAAAQSAQIGVAQAELYPAISISGVFGGQASNVGVHNLAQMLHPVGRMFSVGPSFRWNLLNYGQITNNVRLQDATLQQYLIDYQSRVLKAQEEVENGIATYLLSASEASYLRRSVSEAQGALHIAMLEYQQGTRDFTTVLTAEQNLYQAENNLAVATGNISSGLVSLYRALGGGWQIRTGKPFVNIATATEMRNRTNWGTLLPADDQADAEVPGLPSPQDVSSAIRLPEW</sequence>
<dbReference type="PANTHER" id="PTHR30203:SF30">
    <property type="entry name" value="OUTER MEMBRANE PROTEIN-RELATED"/>
    <property type="match status" value="1"/>
</dbReference>
<proteinExistence type="predicted"/>
<dbReference type="NCBIfam" id="TIGR01845">
    <property type="entry name" value="outer_NodT"/>
    <property type="match status" value="1"/>
</dbReference>
<dbReference type="InterPro" id="IPR003423">
    <property type="entry name" value="OMP_efflux"/>
</dbReference>
<dbReference type="SUPFAM" id="SSF56954">
    <property type="entry name" value="Outer membrane efflux proteins (OEP)"/>
    <property type="match status" value="1"/>
</dbReference>
<dbReference type="Pfam" id="PF02321">
    <property type="entry name" value="OEP"/>
    <property type="match status" value="2"/>
</dbReference>
<name>A0AA48M482_9ZZZZ</name>
<dbReference type="InterPro" id="IPR010131">
    <property type="entry name" value="MdtP/NodT-like"/>
</dbReference>
<dbReference type="GO" id="GO:0016020">
    <property type="term" value="C:membrane"/>
    <property type="evidence" value="ECO:0007669"/>
    <property type="project" value="InterPro"/>
</dbReference>
<feature type="region of interest" description="Disordered" evidence="1">
    <location>
        <begin position="527"/>
        <end position="547"/>
    </location>
</feature>
<dbReference type="Gene3D" id="2.20.200.10">
    <property type="entry name" value="Outer membrane efflux proteins (OEP)"/>
    <property type="match status" value="1"/>
</dbReference>